<feature type="domain" description="Protein kinase" evidence="2">
    <location>
        <begin position="292"/>
        <end position="653"/>
    </location>
</feature>
<dbReference type="VEuPathDB" id="FungiDB:NECHADRAFT_82209"/>
<protein>
    <recommendedName>
        <fullName evidence="2">Protein kinase domain-containing protein</fullName>
    </recommendedName>
</protein>
<organism evidence="3 4">
    <name type="scientific">Fusarium vanettenii (strain ATCC MYA-4622 / CBS 123669 / FGSC 9596 / NRRL 45880 / 77-13-4)</name>
    <name type="common">Fusarium solani subsp. pisi</name>
    <dbReference type="NCBI Taxonomy" id="660122"/>
    <lineage>
        <taxon>Eukaryota</taxon>
        <taxon>Fungi</taxon>
        <taxon>Dikarya</taxon>
        <taxon>Ascomycota</taxon>
        <taxon>Pezizomycotina</taxon>
        <taxon>Sordariomycetes</taxon>
        <taxon>Hypocreomycetidae</taxon>
        <taxon>Hypocreales</taxon>
        <taxon>Nectriaceae</taxon>
        <taxon>Fusarium</taxon>
        <taxon>Fusarium solani species complex</taxon>
        <taxon>Fusarium vanettenii</taxon>
    </lineage>
</organism>
<dbReference type="InterPro" id="IPR011009">
    <property type="entry name" value="Kinase-like_dom_sf"/>
</dbReference>
<dbReference type="Proteomes" id="UP000005206">
    <property type="component" value="Chromosome 7"/>
</dbReference>
<dbReference type="OrthoDB" id="1046782at2759"/>
<proteinExistence type="predicted"/>
<reference evidence="3 4" key="1">
    <citation type="journal article" date="2009" name="PLoS Genet.">
        <title>The genome of Nectria haematococca: contribution of supernumerary chromosomes to gene expansion.</title>
        <authorList>
            <person name="Coleman J.J."/>
            <person name="Rounsley S.D."/>
            <person name="Rodriguez-Carres M."/>
            <person name="Kuo A."/>
            <person name="Wasmann C.C."/>
            <person name="Grimwood J."/>
            <person name="Schmutz J."/>
            <person name="Taga M."/>
            <person name="White G.J."/>
            <person name="Zhou S."/>
            <person name="Schwartz D.C."/>
            <person name="Freitag M."/>
            <person name="Ma L.J."/>
            <person name="Danchin E.G."/>
            <person name="Henrissat B."/>
            <person name="Coutinho P.M."/>
            <person name="Nelson D.R."/>
            <person name="Straney D."/>
            <person name="Napoli C.A."/>
            <person name="Barker B.M."/>
            <person name="Gribskov M."/>
            <person name="Rep M."/>
            <person name="Kroken S."/>
            <person name="Molnar I."/>
            <person name="Rensing C."/>
            <person name="Kennell J.C."/>
            <person name="Zamora J."/>
            <person name="Farman M.L."/>
            <person name="Selker E.U."/>
            <person name="Salamov A."/>
            <person name="Shapiro H."/>
            <person name="Pangilinan J."/>
            <person name="Lindquist E."/>
            <person name="Lamers C."/>
            <person name="Grigoriev I.V."/>
            <person name="Geiser D.M."/>
            <person name="Covert S.F."/>
            <person name="Temporini E."/>
            <person name="Vanetten H.D."/>
        </authorList>
    </citation>
    <scope>NUCLEOTIDE SEQUENCE [LARGE SCALE GENOMIC DNA]</scope>
    <source>
        <strain evidence="4">ATCC MYA-4622 / CBS 123669 / FGSC 9596 / NRRL 45880 / 77-13-4</strain>
    </source>
</reference>
<evidence type="ECO:0000313" key="4">
    <source>
        <dbReference type="Proteomes" id="UP000005206"/>
    </source>
</evidence>
<dbReference type="Pfam" id="PF06985">
    <property type="entry name" value="HET"/>
    <property type="match status" value="1"/>
</dbReference>
<dbReference type="GO" id="GO:0005524">
    <property type="term" value="F:ATP binding"/>
    <property type="evidence" value="ECO:0007669"/>
    <property type="project" value="InterPro"/>
</dbReference>
<dbReference type="OMA" id="ERCACES"/>
<dbReference type="PANTHER" id="PTHR33112">
    <property type="entry name" value="DOMAIN PROTEIN, PUTATIVE-RELATED"/>
    <property type="match status" value="1"/>
</dbReference>
<dbReference type="PANTHER" id="PTHR33112:SF10">
    <property type="entry name" value="TOL"/>
    <property type="match status" value="1"/>
</dbReference>
<dbReference type="KEGG" id="nhe:NECHADRAFT_82209"/>
<dbReference type="SUPFAM" id="SSF56112">
    <property type="entry name" value="Protein kinase-like (PK-like)"/>
    <property type="match status" value="1"/>
</dbReference>
<name>C7ZJR7_FUSV7</name>
<dbReference type="SMART" id="SM00220">
    <property type="entry name" value="S_TKc"/>
    <property type="match status" value="1"/>
</dbReference>
<feature type="compositionally biased region" description="Low complexity" evidence="1">
    <location>
        <begin position="29"/>
        <end position="39"/>
    </location>
</feature>
<dbReference type="PROSITE" id="PS50011">
    <property type="entry name" value="PROTEIN_KINASE_DOM"/>
    <property type="match status" value="1"/>
</dbReference>
<dbReference type="RefSeq" id="XP_003041461.1">
    <property type="nucleotide sequence ID" value="XM_003041415.1"/>
</dbReference>
<dbReference type="HOGENOM" id="CLU_002639_7_0_1"/>
<sequence>MPLLSIIASRICNPSQVSLVASPSPKIPPSTDSDISSPDGLAASRPGYEPVKSSSLITSRPIRDEFQSPRRRRTFPSTAQVGRRFSGLPLVRTATGTLLGRRRTNPTVTEIYPRGPWTSSIKMAATSYDHIRTRIENEMLERHNDNDEFREWIPLSWCIDLLNTEEDVRAALDDSEAKWKGCTSRLAKFVRDRAPCLFVMLVYSSMVELLEQFYEKDIGDACFPLEVTLKRANGSIEGITDGEVKLRFPRGTTSKEAKSLFSDDQWLFFAPKLCWTAFDDPPLGSKHKLPFITAPEKFSGTEFSIVYKTTIHRDYVDMELCDLLTLACQEIASDAKDHPYVALKKLLPNSLTEDAFKSVVKAEHETLTMLRKLSAKHLIKATAFYRRDGDLFFVFPWAQHGNLRKFWAEKIPAICDQNYMRWVFSQLHGLADAIRTLHHAEDGRMCRHGDLKPENILCFNSSADPGVPKDHTSCVLVISDVGLSRTHDKSTQFRSKTKMVGGETIAYAAPETELYPDRATSRRYDIWSLGCLYLEFVIWLLYGIEELDRFGREIHGKFYTIMDRPETLQVSRMQQAKVNPEVDRWIENIKKDPRCTTAGGSKQTAVSLVVDLVKERLLVTAANPDPRDPDPEGTQTVSDSGDQSDDDGFHLMVRAPTKIGEGFLNSRAPDAGKDERAFALEVCDKLDAIIQDAQNGDIEWINLDQHAAESIPHSGPESVTDTASFHRDTTSRSREYFLTPSLQPLDDRWEYIPDEDAAERLRTSLSQLHQPTKPSELCGRCSGLSIWSRECSFDDTAANLGRNSPRCALCRLLSRSLMNWATLPDDNLHFFRVGSSLKFNNKRLPPIVSLYTLPIATEKSAGPHDSLEADIQLGFPELPDAGSPTHIEVLREWIRDCDMHQCLHSQDEPFLPTRLLDVGEHGTKRSRLICDTATLPKNAKYLALSHRWGSHPKPGVSNPLKGKIVCTYEKNINALKQGIDDTDLPPTYQNGITIARELGVQFIWIDSLCIIQQDKSDPLDKDKGDDWKKEAEQMERVFRSAYATIAASCASSPAEPFLKPHPERQCVKMQTGNTSYYLCDAIDDFSEDVEQGELNKRGWVLQERALSRRTIYFTEKQTYWECGEGVRCETLTKTKNSKASFLGDANFPHSFPDYVKGKKIKLYQDLYERYSKLALSYPTDRPIAIRGLERRLRNVLGTKAGYGVFDVYLRRGLLWQREQASLQRIDFSGGDESVPSWSWMAYAGGIRYMNVPLGGVEWGRWENDVVSPWNDDSDVQDGGKAPKSALKVLVRDILVSVIEPSARVFLDEPSRTFGRPFKCVIVGSSKSSQGQVDIRKTYYALVVTPLSGQEERNVYERAGVAFFHGYQIVWDNPGKEGYIY</sequence>
<dbReference type="PROSITE" id="PS00108">
    <property type="entry name" value="PROTEIN_KINASE_ST"/>
    <property type="match status" value="1"/>
</dbReference>
<accession>C7ZJR7</accession>
<dbReference type="EMBL" id="GG698935">
    <property type="protein sequence ID" value="EEU35748.1"/>
    <property type="molecule type" value="Genomic_DNA"/>
</dbReference>
<keyword evidence="4" id="KW-1185">Reference proteome</keyword>
<gene>
    <name evidence="3" type="ORF">NECHADRAFT_82209</name>
</gene>
<dbReference type="InParanoid" id="C7ZJR7"/>
<dbReference type="GeneID" id="9673842"/>
<dbReference type="InterPro" id="IPR008271">
    <property type="entry name" value="Ser/Thr_kinase_AS"/>
</dbReference>
<dbReference type="CDD" id="cd00180">
    <property type="entry name" value="PKc"/>
    <property type="match status" value="1"/>
</dbReference>
<evidence type="ECO:0000259" key="2">
    <source>
        <dbReference type="PROSITE" id="PS50011"/>
    </source>
</evidence>
<dbReference type="Gene3D" id="1.10.510.10">
    <property type="entry name" value="Transferase(Phosphotransferase) domain 1"/>
    <property type="match status" value="1"/>
</dbReference>
<dbReference type="InterPro" id="IPR000719">
    <property type="entry name" value="Prot_kinase_dom"/>
</dbReference>
<evidence type="ECO:0000313" key="3">
    <source>
        <dbReference type="EMBL" id="EEU35748.1"/>
    </source>
</evidence>
<dbReference type="GO" id="GO:0004672">
    <property type="term" value="F:protein kinase activity"/>
    <property type="evidence" value="ECO:0007669"/>
    <property type="project" value="InterPro"/>
</dbReference>
<dbReference type="InterPro" id="IPR010730">
    <property type="entry name" value="HET"/>
</dbReference>
<dbReference type="STRING" id="660122.C7ZJR7"/>
<feature type="region of interest" description="Disordered" evidence="1">
    <location>
        <begin position="20"/>
        <end position="56"/>
    </location>
</feature>
<feature type="region of interest" description="Disordered" evidence="1">
    <location>
        <begin position="620"/>
        <end position="649"/>
    </location>
</feature>
<dbReference type="Pfam" id="PF00069">
    <property type="entry name" value="Pkinase"/>
    <property type="match status" value="1"/>
</dbReference>
<evidence type="ECO:0000256" key="1">
    <source>
        <dbReference type="SAM" id="MobiDB-lite"/>
    </source>
</evidence>
<dbReference type="eggNOG" id="KOG0200">
    <property type="taxonomic scope" value="Eukaryota"/>
</dbReference>